<reference evidence="2 3" key="1">
    <citation type="journal article" date="2016" name="Genome Announc.">
        <title>Draft Genome Sequences of Five Rapidly Growing Mycobacterium Species, M. thermoresistibile, M. fortuitum subsp. acetamidolyticum, M. canariasense, M. brisbanense, and M. novocastrense.</title>
        <authorList>
            <person name="Katahira K."/>
            <person name="Ogura Y."/>
            <person name="Gotoh Y."/>
            <person name="Hayashi T."/>
        </authorList>
    </citation>
    <scope>NUCLEOTIDE SEQUENCE [LARGE SCALE GENOMIC DNA]</scope>
    <source>
        <strain evidence="2 3">JCM6368</strain>
    </source>
</reference>
<dbReference type="InterPro" id="IPR036388">
    <property type="entry name" value="WH-like_DNA-bd_sf"/>
</dbReference>
<proteinExistence type="predicted"/>
<organism evidence="2 3">
    <name type="scientific">Mycolicibacterium fortuitum subsp. acetamidolyticum</name>
    <dbReference type="NCBI Taxonomy" id="144550"/>
    <lineage>
        <taxon>Bacteria</taxon>
        <taxon>Bacillati</taxon>
        <taxon>Actinomycetota</taxon>
        <taxon>Actinomycetes</taxon>
        <taxon>Mycobacteriales</taxon>
        <taxon>Mycobacteriaceae</taxon>
        <taxon>Mycolicibacterium</taxon>
    </lineage>
</organism>
<sequence>MSAQRLDPELVRKHLLDMLERIGGDLTTAQLRQLLLAGTPGLVNETVYRNLVILERRGQVRRVRRPGRRHVAWAINTPNTQPNDKGGQPR</sequence>
<dbReference type="SUPFAM" id="SSF46785">
    <property type="entry name" value="Winged helix' DNA-binding domain"/>
    <property type="match status" value="1"/>
</dbReference>
<reference evidence="3" key="2">
    <citation type="submission" date="2016-02" db="EMBL/GenBank/DDBJ databases">
        <title>Draft genome sequence of five rapidly growing Mycobacterium species.</title>
        <authorList>
            <person name="Katahira K."/>
            <person name="Gotou Y."/>
            <person name="Iida K."/>
            <person name="Ogura Y."/>
            <person name="Hayashi T."/>
        </authorList>
    </citation>
    <scope>NUCLEOTIDE SEQUENCE [LARGE SCALE GENOMIC DNA]</scope>
    <source>
        <strain evidence="3">JCM6368</strain>
    </source>
</reference>
<name>A0A100WQ90_MYCFO</name>
<dbReference type="Gene3D" id="1.10.10.10">
    <property type="entry name" value="Winged helix-like DNA-binding domain superfamily/Winged helix DNA-binding domain"/>
    <property type="match status" value="1"/>
</dbReference>
<dbReference type="EMBL" id="BCSZ01000022">
    <property type="protein sequence ID" value="GAT02317.1"/>
    <property type="molecule type" value="Genomic_DNA"/>
</dbReference>
<comment type="caution">
    <text evidence="2">The sequence shown here is derived from an EMBL/GenBank/DDBJ whole genome shotgun (WGS) entry which is preliminary data.</text>
</comment>
<feature type="region of interest" description="Disordered" evidence="1">
    <location>
        <begin position="71"/>
        <end position="90"/>
    </location>
</feature>
<evidence type="ECO:0000313" key="3">
    <source>
        <dbReference type="Proteomes" id="UP000069705"/>
    </source>
</evidence>
<gene>
    <name evidence="2" type="ORF">RMCFA_2429</name>
</gene>
<dbReference type="AlphaFoldDB" id="A0A100WQ90"/>
<evidence type="ECO:0000256" key="1">
    <source>
        <dbReference type="SAM" id="MobiDB-lite"/>
    </source>
</evidence>
<dbReference type="Proteomes" id="UP000069705">
    <property type="component" value="Unassembled WGS sequence"/>
</dbReference>
<evidence type="ECO:0008006" key="4">
    <source>
        <dbReference type="Google" id="ProtNLM"/>
    </source>
</evidence>
<accession>A0A100WQ90</accession>
<evidence type="ECO:0000313" key="2">
    <source>
        <dbReference type="EMBL" id="GAT02317.1"/>
    </source>
</evidence>
<dbReference type="InterPro" id="IPR036390">
    <property type="entry name" value="WH_DNA-bd_sf"/>
</dbReference>
<dbReference type="RefSeq" id="WP_061263507.1">
    <property type="nucleotide sequence ID" value="NZ_BCSZ01000022.1"/>
</dbReference>
<protein>
    <recommendedName>
        <fullName evidence="4">Fur family transcriptional regulator</fullName>
    </recommendedName>
</protein>